<evidence type="ECO:0000256" key="3">
    <source>
        <dbReference type="ARBA" id="ARBA00022448"/>
    </source>
</evidence>
<dbReference type="InterPro" id="IPR043428">
    <property type="entry name" value="LivM-like"/>
</dbReference>
<dbReference type="GO" id="GO:0015807">
    <property type="term" value="P:L-amino acid transport"/>
    <property type="evidence" value="ECO:0007669"/>
    <property type="project" value="TreeGrafter"/>
</dbReference>
<dbReference type="GO" id="GO:0005524">
    <property type="term" value="F:ATP binding"/>
    <property type="evidence" value="ECO:0007669"/>
    <property type="project" value="UniProtKB-KW"/>
</dbReference>
<keyword evidence="9 11" id="KW-1133">Transmembrane helix</keyword>
<dbReference type="CDD" id="cd06581">
    <property type="entry name" value="TM_PBP1_LivM_like"/>
    <property type="match status" value="1"/>
</dbReference>
<evidence type="ECO:0000256" key="2">
    <source>
        <dbReference type="ARBA" id="ARBA00005417"/>
    </source>
</evidence>
<reference evidence="13 14" key="1">
    <citation type="submission" date="2019-01" db="EMBL/GenBank/DDBJ databases">
        <authorList>
            <person name="Brito A."/>
        </authorList>
    </citation>
    <scope>NUCLEOTIDE SEQUENCE [LARGE SCALE GENOMIC DNA]</scope>
    <source>
        <strain evidence="13">1</strain>
    </source>
</reference>
<dbReference type="InterPro" id="IPR052156">
    <property type="entry name" value="BCAA_Transport_ATP-bd_LivF"/>
</dbReference>
<dbReference type="InterPro" id="IPR003593">
    <property type="entry name" value="AAA+_ATPase"/>
</dbReference>
<comment type="subcellular location">
    <subcellularLocation>
        <location evidence="1">Cell membrane</location>
        <topology evidence="1">Multi-pass membrane protein</topology>
    </subcellularLocation>
</comment>
<evidence type="ECO:0000256" key="7">
    <source>
        <dbReference type="ARBA" id="ARBA00022840"/>
    </source>
</evidence>
<evidence type="ECO:0000259" key="12">
    <source>
        <dbReference type="PROSITE" id="PS50893"/>
    </source>
</evidence>
<dbReference type="InterPro" id="IPR017871">
    <property type="entry name" value="ABC_transporter-like_CS"/>
</dbReference>
<keyword evidence="10 11" id="KW-0472">Membrane</keyword>
<evidence type="ECO:0000256" key="5">
    <source>
        <dbReference type="ARBA" id="ARBA00022692"/>
    </source>
</evidence>
<feature type="transmembrane region" description="Helical" evidence="11">
    <location>
        <begin position="154"/>
        <end position="172"/>
    </location>
</feature>
<accession>A0A563VUQ2</accession>
<feature type="domain" description="ABC transporter" evidence="12">
    <location>
        <begin position="594"/>
        <end position="825"/>
    </location>
</feature>
<feature type="transmembrane region" description="Helical" evidence="11">
    <location>
        <begin position="203"/>
        <end position="227"/>
    </location>
</feature>
<keyword evidence="14" id="KW-1185">Reference proteome</keyword>
<dbReference type="SUPFAM" id="SSF52540">
    <property type="entry name" value="P-loop containing nucleoside triphosphate hydrolases"/>
    <property type="match status" value="2"/>
</dbReference>
<evidence type="ECO:0000256" key="6">
    <source>
        <dbReference type="ARBA" id="ARBA00022741"/>
    </source>
</evidence>
<dbReference type="InterPro" id="IPR003439">
    <property type="entry name" value="ABC_transporter-like_ATP-bd"/>
</dbReference>
<proteinExistence type="inferred from homology"/>
<dbReference type="PANTHER" id="PTHR43820">
    <property type="entry name" value="HIGH-AFFINITY BRANCHED-CHAIN AMINO ACID TRANSPORT ATP-BINDING PROTEIN LIVF"/>
    <property type="match status" value="1"/>
</dbReference>
<dbReference type="PROSITE" id="PS00211">
    <property type="entry name" value="ABC_TRANSPORTER_1"/>
    <property type="match status" value="2"/>
</dbReference>
<keyword evidence="5 11" id="KW-0812">Transmembrane</keyword>
<dbReference type="SMART" id="SM00382">
    <property type="entry name" value="AAA"/>
    <property type="match status" value="2"/>
</dbReference>
<feature type="transmembrane region" description="Helical" evidence="11">
    <location>
        <begin position="239"/>
        <end position="265"/>
    </location>
</feature>
<comment type="similarity">
    <text evidence="2">Belongs to the ABC transporter superfamily.</text>
</comment>
<feature type="domain" description="ABC transporter" evidence="12">
    <location>
        <begin position="332"/>
        <end position="577"/>
    </location>
</feature>
<keyword evidence="7" id="KW-0067">ATP-binding</keyword>
<evidence type="ECO:0000256" key="1">
    <source>
        <dbReference type="ARBA" id="ARBA00004651"/>
    </source>
</evidence>
<dbReference type="FunFam" id="3.40.50.300:FF:000421">
    <property type="entry name" value="Branched-chain amino acid ABC transporter ATP-binding protein"/>
    <property type="match status" value="1"/>
</dbReference>
<dbReference type="PROSITE" id="PS50893">
    <property type="entry name" value="ABC_TRANSPORTER_2"/>
    <property type="match status" value="2"/>
</dbReference>
<evidence type="ECO:0000256" key="9">
    <source>
        <dbReference type="ARBA" id="ARBA00022989"/>
    </source>
</evidence>
<evidence type="ECO:0000313" key="14">
    <source>
        <dbReference type="Proteomes" id="UP000320055"/>
    </source>
</evidence>
<dbReference type="PANTHER" id="PTHR43820:SF4">
    <property type="entry name" value="HIGH-AFFINITY BRANCHED-CHAIN AMINO ACID TRANSPORT ATP-BINDING PROTEIN LIVF"/>
    <property type="match status" value="1"/>
</dbReference>
<name>A0A563VUQ2_9CYAN</name>
<protein>
    <submittedName>
        <fullName evidence="13">Abc transporter</fullName>
    </submittedName>
</protein>
<dbReference type="Pfam" id="PF12399">
    <property type="entry name" value="BCA_ABC_TP_C"/>
    <property type="match status" value="1"/>
</dbReference>
<dbReference type="RefSeq" id="WP_144873971.1">
    <property type="nucleotide sequence ID" value="NZ_LR214054.1"/>
</dbReference>
<keyword evidence="4" id="KW-1003">Cell membrane</keyword>
<dbReference type="InterPro" id="IPR032823">
    <property type="entry name" value="BCA_ABC_TP_C"/>
</dbReference>
<dbReference type="CDD" id="cd03219">
    <property type="entry name" value="ABC_Mj1267_LivG_branched"/>
    <property type="match status" value="1"/>
</dbReference>
<dbReference type="CDD" id="cd03224">
    <property type="entry name" value="ABC_TM1139_LivF_branched"/>
    <property type="match status" value="1"/>
</dbReference>
<dbReference type="InterPro" id="IPR027417">
    <property type="entry name" value="P-loop_NTPase"/>
</dbReference>
<dbReference type="InterPro" id="IPR001851">
    <property type="entry name" value="ABC_transp_permease"/>
</dbReference>
<organism evidence="13 14">
    <name type="scientific">Hyella patelloides LEGE 07179</name>
    <dbReference type="NCBI Taxonomy" id="945734"/>
    <lineage>
        <taxon>Bacteria</taxon>
        <taxon>Bacillati</taxon>
        <taxon>Cyanobacteriota</taxon>
        <taxon>Cyanophyceae</taxon>
        <taxon>Pleurocapsales</taxon>
        <taxon>Hyellaceae</taxon>
        <taxon>Hyella</taxon>
    </lineage>
</organism>
<dbReference type="GO" id="GO:0016887">
    <property type="term" value="F:ATP hydrolysis activity"/>
    <property type="evidence" value="ECO:0007669"/>
    <property type="project" value="InterPro"/>
</dbReference>
<evidence type="ECO:0000256" key="10">
    <source>
        <dbReference type="ARBA" id="ARBA00023136"/>
    </source>
</evidence>
<dbReference type="OrthoDB" id="538665at2"/>
<feature type="transmembrane region" description="Helical" evidence="11">
    <location>
        <begin position="105"/>
        <end position="124"/>
    </location>
</feature>
<feature type="transmembrane region" description="Helical" evidence="11">
    <location>
        <begin position="277"/>
        <end position="300"/>
    </location>
</feature>
<dbReference type="Pfam" id="PF02653">
    <property type="entry name" value="BPD_transp_2"/>
    <property type="match status" value="1"/>
</dbReference>
<gene>
    <name evidence="13" type="ORF">H1P_3150003</name>
</gene>
<dbReference type="Proteomes" id="UP000320055">
    <property type="component" value="Unassembled WGS sequence"/>
</dbReference>
<sequence length="832" mass="89957">MRYLYWLGLITVVFLTVLIAPNTYYLYTIGTIAITTLVGVGLNILTGLSGQISIGHAGFFAIGAYTGSLLMTKLQWNFWLATAIAIMTAAVTGIALAAPALRVKGPYLAMVTVAFGIIIERILIEWVDLTGGFGGIFNIPKPMLFNLQPALRDVVLLAWIAAILALMSFAALKSHPWGKAWQAVRDDEIAATALGLNALRIRLMAFAVSAAFTGLGGVFFASIVGFISPDSFNSHRSILFLLVVILGGLGTIAGALVGAIALVIFPELLGNFAEYQLLVFGILLLLTLWLTPEGVVSFFVKRLRRSNPVYPPEMSLEDLPALVVKNQNDLPLEVKQMAISFGGIKAVNNVDLVAQSGTITSVIGPNGAGKTTLLNLLTGFYRPESGSVYLGKLNLTNQNTPDIVRAGLSRTFQTTRLFNSLSVLDNLQVACTGDNLGNILTALLGRGEKQQSSTESKLKGLLAFIGYRGDIHAPADSLSFGDRRLVEIARALATSPQVLLLDEPAAGLAQQQRDWLAKLFRRLANAGIKVIAIEHDMNLVMQISDRVVVLDRGQVICSGTPAQVQSDRRVLDAYLGVQSDNLNRASTSSTTPILTVENLVAGYDKLQVLQEVSLEVRQGELVAVIGANGAGKTTLLKNIAQLLRPQSGRVLFRDRDLRKLAPQKLSSKGIVLIPEGRQVFKELTTIDNLRLGAFYRRDSKIETDIDAMFDRFPALKVLQNQQAGLLSGGEQQMLAIARGLMARPQIVLLDEPSLGLAPQLVASLYETLASLCDEGISILLVDQMAQLALSVAHRLYVLETGKIIQAGTPEELSRDSRIIDSYLGNLRSSEKF</sequence>
<evidence type="ECO:0000256" key="8">
    <source>
        <dbReference type="ARBA" id="ARBA00022970"/>
    </source>
</evidence>
<evidence type="ECO:0000313" key="13">
    <source>
        <dbReference type="EMBL" id="VEP15202.1"/>
    </source>
</evidence>
<keyword evidence="6" id="KW-0547">Nucleotide-binding</keyword>
<dbReference type="GO" id="GO:0015658">
    <property type="term" value="F:branched-chain amino acid transmembrane transporter activity"/>
    <property type="evidence" value="ECO:0007669"/>
    <property type="project" value="InterPro"/>
</dbReference>
<dbReference type="GO" id="GO:0005886">
    <property type="term" value="C:plasma membrane"/>
    <property type="evidence" value="ECO:0007669"/>
    <property type="project" value="UniProtKB-SubCell"/>
</dbReference>
<keyword evidence="8" id="KW-0029">Amino-acid transport</keyword>
<dbReference type="Pfam" id="PF00005">
    <property type="entry name" value="ABC_tran"/>
    <property type="match status" value="2"/>
</dbReference>
<dbReference type="EMBL" id="CAACVJ010000241">
    <property type="protein sequence ID" value="VEP15202.1"/>
    <property type="molecule type" value="Genomic_DNA"/>
</dbReference>
<evidence type="ECO:0000256" key="11">
    <source>
        <dbReference type="SAM" id="Phobius"/>
    </source>
</evidence>
<feature type="transmembrane region" description="Helical" evidence="11">
    <location>
        <begin position="78"/>
        <end position="98"/>
    </location>
</feature>
<dbReference type="AlphaFoldDB" id="A0A563VUQ2"/>
<keyword evidence="3" id="KW-0813">Transport</keyword>
<dbReference type="Gene3D" id="3.40.50.300">
    <property type="entry name" value="P-loop containing nucleotide triphosphate hydrolases"/>
    <property type="match status" value="2"/>
</dbReference>
<evidence type="ECO:0000256" key="4">
    <source>
        <dbReference type="ARBA" id="ARBA00022475"/>
    </source>
</evidence>